<name>A0A9P0KZ75_ACAOB</name>
<accession>A0A9P0KZ75</accession>
<evidence type="ECO:0000256" key="8">
    <source>
        <dbReference type="ARBA" id="ARBA00023180"/>
    </source>
</evidence>
<dbReference type="AlphaFoldDB" id="A0A9P0KZ75"/>
<dbReference type="InterPro" id="IPR052192">
    <property type="entry name" value="Insect_Ionotropic_Sensory_Rcpt"/>
</dbReference>
<evidence type="ECO:0000256" key="2">
    <source>
        <dbReference type="ARBA" id="ARBA00008685"/>
    </source>
</evidence>
<keyword evidence="10" id="KW-0732">Signal</keyword>
<evidence type="ECO:0000256" key="1">
    <source>
        <dbReference type="ARBA" id="ARBA00004651"/>
    </source>
</evidence>
<comment type="similarity">
    <text evidence="2">Belongs to the glutamate-gated ion channel (TC 1.A.10.1) family.</text>
</comment>
<dbReference type="GO" id="GO:0050906">
    <property type="term" value="P:detection of stimulus involved in sensory perception"/>
    <property type="evidence" value="ECO:0007669"/>
    <property type="project" value="UniProtKB-ARBA"/>
</dbReference>
<dbReference type="FunFam" id="1.10.287.70:FF:000143">
    <property type="entry name" value="Probable glutamate receptor"/>
    <property type="match status" value="1"/>
</dbReference>
<dbReference type="Pfam" id="PF00060">
    <property type="entry name" value="Lig_chan"/>
    <property type="match status" value="1"/>
</dbReference>
<organism evidence="12 13">
    <name type="scientific">Acanthoscelides obtectus</name>
    <name type="common">Bean weevil</name>
    <name type="synonym">Bruchus obtectus</name>
    <dbReference type="NCBI Taxonomy" id="200917"/>
    <lineage>
        <taxon>Eukaryota</taxon>
        <taxon>Metazoa</taxon>
        <taxon>Ecdysozoa</taxon>
        <taxon>Arthropoda</taxon>
        <taxon>Hexapoda</taxon>
        <taxon>Insecta</taxon>
        <taxon>Pterygota</taxon>
        <taxon>Neoptera</taxon>
        <taxon>Endopterygota</taxon>
        <taxon>Coleoptera</taxon>
        <taxon>Polyphaga</taxon>
        <taxon>Cucujiformia</taxon>
        <taxon>Chrysomeloidea</taxon>
        <taxon>Chrysomelidae</taxon>
        <taxon>Bruchinae</taxon>
        <taxon>Bruchini</taxon>
        <taxon>Acanthoscelides</taxon>
    </lineage>
</organism>
<dbReference type="PANTHER" id="PTHR42643:SF24">
    <property type="entry name" value="IONOTROPIC RECEPTOR 60A"/>
    <property type="match status" value="1"/>
</dbReference>
<comment type="subcellular location">
    <subcellularLocation>
        <location evidence="1">Cell membrane</location>
        <topology evidence="1">Multi-pass membrane protein</topology>
    </subcellularLocation>
</comment>
<feature type="transmembrane region" description="Helical" evidence="9">
    <location>
        <begin position="613"/>
        <end position="639"/>
    </location>
</feature>
<proteinExistence type="inferred from homology"/>
<reference evidence="12" key="1">
    <citation type="submission" date="2022-03" db="EMBL/GenBank/DDBJ databases">
        <authorList>
            <person name="Sayadi A."/>
        </authorList>
    </citation>
    <scope>NUCLEOTIDE SEQUENCE</scope>
</reference>
<dbReference type="OrthoDB" id="5984008at2759"/>
<feature type="domain" description="Ionotropic glutamate receptor C-terminal" evidence="11">
    <location>
        <begin position="546"/>
        <end position="815"/>
    </location>
</feature>
<dbReference type="Gene3D" id="3.40.190.10">
    <property type="entry name" value="Periplasmic binding protein-like II"/>
    <property type="match status" value="1"/>
</dbReference>
<evidence type="ECO:0000256" key="10">
    <source>
        <dbReference type="SAM" id="SignalP"/>
    </source>
</evidence>
<dbReference type="Proteomes" id="UP001152888">
    <property type="component" value="Unassembled WGS sequence"/>
</dbReference>
<dbReference type="SUPFAM" id="SSF53850">
    <property type="entry name" value="Periplasmic binding protein-like II"/>
    <property type="match status" value="1"/>
</dbReference>
<evidence type="ECO:0000256" key="7">
    <source>
        <dbReference type="ARBA" id="ARBA00023170"/>
    </source>
</evidence>
<evidence type="ECO:0000256" key="3">
    <source>
        <dbReference type="ARBA" id="ARBA00022475"/>
    </source>
</evidence>
<keyword evidence="13" id="KW-1185">Reference proteome</keyword>
<comment type="caution">
    <text evidence="12">The sequence shown here is derived from an EMBL/GenBank/DDBJ whole genome shotgun (WGS) entry which is preliminary data.</text>
</comment>
<dbReference type="Gene3D" id="1.10.287.70">
    <property type="match status" value="1"/>
</dbReference>
<gene>
    <name evidence="12" type="ORF">ACAOBT_LOCUS17810</name>
</gene>
<keyword evidence="3" id="KW-1003">Cell membrane</keyword>
<dbReference type="PANTHER" id="PTHR42643">
    <property type="entry name" value="IONOTROPIC RECEPTOR 20A-RELATED"/>
    <property type="match status" value="1"/>
</dbReference>
<keyword evidence="7" id="KW-0675">Receptor</keyword>
<evidence type="ECO:0000313" key="13">
    <source>
        <dbReference type="Proteomes" id="UP001152888"/>
    </source>
</evidence>
<dbReference type="InterPro" id="IPR001320">
    <property type="entry name" value="Iontro_rcpt_C"/>
</dbReference>
<evidence type="ECO:0000256" key="9">
    <source>
        <dbReference type="SAM" id="Phobius"/>
    </source>
</evidence>
<evidence type="ECO:0000313" key="12">
    <source>
        <dbReference type="EMBL" id="CAH1987364.1"/>
    </source>
</evidence>
<keyword evidence="5 9" id="KW-1133">Transmembrane helix</keyword>
<protein>
    <recommendedName>
        <fullName evidence="11">Ionotropic glutamate receptor C-terminal domain-containing protein</fullName>
    </recommendedName>
</protein>
<evidence type="ECO:0000259" key="11">
    <source>
        <dbReference type="Pfam" id="PF00060"/>
    </source>
</evidence>
<dbReference type="GO" id="GO:0005886">
    <property type="term" value="C:plasma membrane"/>
    <property type="evidence" value="ECO:0007669"/>
    <property type="project" value="UniProtKB-SubCell"/>
</dbReference>
<sequence length="845" mass="96642">MRLEVFWWIVLVKIVKCDNFPSLLTANASIAIVIDRQFVGDEHDTIKFEIEKFVDYVKREVLKSGGVNAFYFSWAAINVKRDFSAILSITSCEDTWRLFRAADPENILHMAVTESECPRLPTDRAITVPLITKGKELAQLMLDFKTEDIYDWKSAVVIYDEMLDRDMAGGLVKAISQRSNNEAKATGVSLIKLKRHLSKEDLRAVLSTIHTDTVGTNFLAVVGYNLVHGMMEIAKTLNLVNTETQWLYVISDTDAKFHDIGTFRKILREGDNTAFVYNISHAGDECVGGRKCHVEELILSFSEALSEAIKDEYEIASQVSEEEWEAIRPTKDERRNFLHANIKKDLTKNGVCGNCTFWKVSTGDTWGGEFQGKTNTINLHDVGTWRPNDGTSFTDVLFLHVAHGFRSKLLPLVSYHNPPWQILKLNTSGEIIEYSGLVFDIIRELARNLNFTFTVELINKTTIKSFNDSNLGAQDYALTNDIPRDLLTLVQNKSVAMGACALTVLEAVKNSVNYTIPISTQTYSFLAARPRELSRALLFISPFTGDTWLCLFAAIISMGPFLYFINRFSPVCDYKGIPRKGGLSSIQNCIWYMYGALLQQGGMHLPYPDSARIVVGAWWLVVLVISTTYCGNLVAFLTFPKIDIPITTVNDLINHQDVVSWSFREGNYLESQLKDAREARYRTIYNLRVKKSTNYTKFIKEIEEGKHVYLDWKMRLQYIMKEQFLEKGRCDFALGIDEFVDENLAFIVSPNLPYLTKINREIKKLHQVGLIQKWLKDYLPKKDRCWKNRHLVEVNNHTVNMDDMQGSFFILFLGFTLAVIWLTGEKLWFRHKSKNQRKVIQPFAS</sequence>
<evidence type="ECO:0000256" key="5">
    <source>
        <dbReference type="ARBA" id="ARBA00022989"/>
    </source>
</evidence>
<feature type="signal peptide" evidence="10">
    <location>
        <begin position="1"/>
        <end position="17"/>
    </location>
</feature>
<dbReference type="GO" id="GO:0015276">
    <property type="term" value="F:ligand-gated monoatomic ion channel activity"/>
    <property type="evidence" value="ECO:0007669"/>
    <property type="project" value="InterPro"/>
</dbReference>
<evidence type="ECO:0000256" key="4">
    <source>
        <dbReference type="ARBA" id="ARBA00022692"/>
    </source>
</evidence>
<keyword evidence="4 9" id="KW-0812">Transmembrane</keyword>
<feature type="chain" id="PRO_5040179528" description="Ionotropic glutamate receptor C-terminal domain-containing protein" evidence="10">
    <location>
        <begin position="18"/>
        <end position="845"/>
    </location>
</feature>
<feature type="transmembrane region" description="Helical" evidence="9">
    <location>
        <begin position="808"/>
        <end position="829"/>
    </location>
</feature>
<keyword evidence="8" id="KW-0325">Glycoprotein</keyword>
<dbReference type="EMBL" id="CAKOFQ010007018">
    <property type="protein sequence ID" value="CAH1987364.1"/>
    <property type="molecule type" value="Genomic_DNA"/>
</dbReference>
<evidence type="ECO:0000256" key="6">
    <source>
        <dbReference type="ARBA" id="ARBA00023136"/>
    </source>
</evidence>
<keyword evidence="6 9" id="KW-0472">Membrane</keyword>
<feature type="transmembrane region" description="Helical" evidence="9">
    <location>
        <begin position="545"/>
        <end position="565"/>
    </location>
</feature>